<evidence type="ECO:0000313" key="1">
    <source>
        <dbReference type="EMBL" id="AFK35280.1"/>
    </source>
</evidence>
<dbReference type="AlphaFoldDB" id="I3S4T8"/>
<organism evidence="1">
    <name type="scientific">Medicago truncatula</name>
    <name type="common">Barrel medic</name>
    <name type="synonym">Medicago tribuloides</name>
    <dbReference type="NCBI Taxonomy" id="3880"/>
    <lineage>
        <taxon>Eukaryota</taxon>
        <taxon>Viridiplantae</taxon>
        <taxon>Streptophyta</taxon>
        <taxon>Embryophyta</taxon>
        <taxon>Tracheophyta</taxon>
        <taxon>Spermatophyta</taxon>
        <taxon>Magnoliopsida</taxon>
        <taxon>eudicotyledons</taxon>
        <taxon>Gunneridae</taxon>
        <taxon>Pentapetalae</taxon>
        <taxon>rosids</taxon>
        <taxon>fabids</taxon>
        <taxon>Fabales</taxon>
        <taxon>Fabaceae</taxon>
        <taxon>Papilionoideae</taxon>
        <taxon>50 kb inversion clade</taxon>
        <taxon>NPAAA clade</taxon>
        <taxon>Hologalegina</taxon>
        <taxon>IRL clade</taxon>
        <taxon>Trifolieae</taxon>
        <taxon>Medicago</taxon>
    </lineage>
</organism>
<dbReference type="EMBL" id="BT135485">
    <property type="protein sequence ID" value="AFK35280.1"/>
    <property type="molecule type" value="mRNA"/>
</dbReference>
<accession>I3S4T8</accession>
<sequence length="22" mass="2546">MNMCICHTKKVVFSQDCQLVDC</sequence>
<name>I3S4T8_MEDTR</name>
<protein>
    <submittedName>
        <fullName evidence="1">Uncharacterized protein</fullName>
    </submittedName>
</protein>
<reference evidence="1" key="1">
    <citation type="submission" date="2012-05" db="EMBL/GenBank/DDBJ databases">
        <authorList>
            <person name="Krishnakumar V."/>
            <person name="Cheung F."/>
            <person name="Xiao Y."/>
            <person name="Chan A."/>
            <person name="Moskal W.A."/>
            <person name="Town C.D."/>
        </authorList>
    </citation>
    <scope>NUCLEOTIDE SEQUENCE</scope>
</reference>
<proteinExistence type="evidence at transcript level"/>